<keyword evidence="8" id="KW-1185">Reference proteome</keyword>
<comment type="subcellular location">
    <subcellularLocation>
        <location evidence="1">Membrane</location>
        <topology evidence="1">Multi-pass membrane protein</topology>
    </subcellularLocation>
</comment>
<keyword evidence="2 6" id="KW-0812">Transmembrane</keyword>
<dbReference type="GO" id="GO:0005886">
    <property type="term" value="C:plasma membrane"/>
    <property type="evidence" value="ECO:0007669"/>
    <property type="project" value="TreeGrafter"/>
</dbReference>
<dbReference type="Proteomes" id="UP000062963">
    <property type="component" value="Chromosome"/>
</dbReference>
<dbReference type="Pfam" id="PF01226">
    <property type="entry name" value="Form_Nir_trans"/>
    <property type="match status" value="1"/>
</dbReference>
<accession>A0A0K2JHW2</accession>
<evidence type="ECO:0000256" key="4">
    <source>
        <dbReference type="ARBA" id="ARBA00023136"/>
    </source>
</evidence>
<feature type="transmembrane region" description="Helical" evidence="6">
    <location>
        <begin position="49"/>
        <end position="70"/>
    </location>
</feature>
<evidence type="ECO:0000256" key="5">
    <source>
        <dbReference type="ARBA" id="ARBA00049660"/>
    </source>
</evidence>
<evidence type="ECO:0000256" key="1">
    <source>
        <dbReference type="ARBA" id="ARBA00004141"/>
    </source>
</evidence>
<sequence>MWKRGEKMRDEIKKEEKVDNSDSYSNEDSFVNIYKYALKKGNSPFYKTFLMGLAAGLFIGFGYIAAITAIKGKWDNIPIGLKSLVFGLVFTVAITMIVFLGGEMFTSNSLALIVVFKKQLNIGRFVSNLFIVLSGNFLGCLVMAGLTAWSGFLNHMPGSETDFYNNAVILINGKLEHKWWENFGSAILCNFLVAGSIYAAHTTKTAVAKFFVVNLIIMAFAISGFSHVVANSYLWFLQPFLKIFGTSGGGLADFGKFAYNVQLPTLIGNFLSGGIFLPFLYYFIYKKDVKEKLTL</sequence>
<evidence type="ECO:0000256" key="3">
    <source>
        <dbReference type="ARBA" id="ARBA00022989"/>
    </source>
</evidence>
<feature type="transmembrane region" description="Helical" evidence="6">
    <location>
        <begin position="90"/>
        <end position="116"/>
    </location>
</feature>
<evidence type="ECO:0000256" key="2">
    <source>
        <dbReference type="ARBA" id="ARBA00022692"/>
    </source>
</evidence>
<dbReference type="PATRIC" id="fig|273035.7.peg.1396"/>
<evidence type="ECO:0000313" key="7">
    <source>
        <dbReference type="EMBL" id="ALA98017.1"/>
    </source>
</evidence>
<dbReference type="KEGG" id="skn:SKUN_001131"/>
<organism evidence="7 8">
    <name type="scientific">Spiroplasma kunkelii CR2-3x</name>
    <dbReference type="NCBI Taxonomy" id="273035"/>
    <lineage>
        <taxon>Bacteria</taxon>
        <taxon>Bacillati</taxon>
        <taxon>Mycoplasmatota</taxon>
        <taxon>Mollicutes</taxon>
        <taxon>Entomoplasmatales</taxon>
        <taxon>Spiroplasmataceae</taxon>
        <taxon>Spiroplasma</taxon>
    </lineage>
</organism>
<dbReference type="STRING" id="273035.SKUN_001131"/>
<dbReference type="InterPro" id="IPR000292">
    <property type="entry name" value="For/NO2_transpt"/>
</dbReference>
<keyword evidence="3 6" id="KW-1133">Transmembrane helix</keyword>
<dbReference type="Gene3D" id="1.20.1080.10">
    <property type="entry name" value="Glycerol uptake facilitator protein"/>
    <property type="match status" value="1"/>
</dbReference>
<feature type="transmembrane region" description="Helical" evidence="6">
    <location>
        <begin position="212"/>
        <end position="236"/>
    </location>
</feature>
<feature type="transmembrane region" description="Helical" evidence="6">
    <location>
        <begin position="128"/>
        <end position="149"/>
    </location>
</feature>
<evidence type="ECO:0000313" key="8">
    <source>
        <dbReference type="Proteomes" id="UP000062963"/>
    </source>
</evidence>
<evidence type="ECO:0000256" key="6">
    <source>
        <dbReference type="SAM" id="Phobius"/>
    </source>
</evidence>
<dbReference type="PANTHER" id="PTHR30520:SF6">
    <property type="entry name" value="FORMATE_NITRATE FAMILY TRANSPORTER (EUROFUNG)"/>
    <property type="match status" value="1"/>
</dbReference>
<reference evidence="7 8" key="1">
    <citation type="journal article" date="2015" name="Genome Announc.">
        <title>Complete Genome Sequence of Spiroplasma kunkelii Strain CR2-3x, Causal Agent of Corn Stunt Disease in Zea mays L.</title>
        <authorList>
            <person name="Davis R.E."/>
            <person name="Shao J."/>
            <person name="Dally E.L."/>
            <person name="Zhao Y."/>
            <person name="Gasparich G.E."/>
            <person name="Gaynor B.J."/>
            <person name="Athey J.C."/>
            <person name="Harrison N.A."/>
            <person name="Donofrio N."/>
        </authorList>
    </citation>
    <scope>NUCLEOTIDE SEQUENCE [LARGE SCALE GENOMIC DNA]</scope>
    <source>
        <strain evidence="7 8">CR2-3x</strain>
    </source>
</reference>
<dbReference type="EMBL" id="CP010899">
    <property type="protein sequence ID" value="ALA98017.1"/>
    <property type="molecule type" value="Genomic_DNA"/>
</dbReference>
<dbReference type="AlphaFoldDB" id="A0A0K2JHW2"/>
<dbReference type="PANTHER" id="PTHR30520">
    <property type="entry name" value="FORMATE TRANSPORTER-RELATED"/>
    <property type="match status" value="1"/>
</dbReference>
<gene>
    <name evidence="7" type="primary">focA</name>
    <name evidence="7" type="ORF">SKUN_001131</name>
</gene>
<feature type="transmembrane region" description="Helical" evidence="6">
    <location>
        <begin position="183"/>
        <end position="200"/>
    </location>
</feature>
<dbReference type="GO" id="GO:0015513">
    <property type="term" value="F:high-affinity secondary active nitrite transmembrane transporter activity"/>
    <property type="evidence" value="ECO:0007669"/>
    <property type="project" value="TreeGrafter"/>
</dbReference>
<protein>
    <submittedName>
        <fullName evidence="7">Formate/nitrite transporter</fullName>
    </submittedName>
</protein>
<feature type="transmembrane region" description="Helical" evidence="6">
    <location>
        <begin position="266"/>
        <end position="285"/>
    </location>
</feature>
<keyword evidence="4 6" id="KW-0472">Membrane</keyword>
<proteinExistence type="inferred from homology"/>
<comment type="similarity">
    <text evidence="5">Belongs to the FNT transporter (TC 1.A.16) family.</text>
</comment>
<name>A0A0K2JHW2_SPIKU</name>
<dbReference type="GO" id="GO:0015707">
    <property type="term" value="P:nitrite transport"/>
    <property type="evidence" value="ECO:0007669"/>
    <property type="project" value="TreeGrafter"/>
</dbReference>
<dbReference type="InterPro" id="IPR023271">
    <property type="entry name" value="Aquaporin-like"/>
</dbReference>